<organism evidence="2 3">
    <name type="scientific">Synechocystis salina LEGE 00031</name>
    <dbReference type="NCBI Taxonomy" id="1828736"/>
    <lineage>
        <taxon>Bacteria</taxon>
        <taxon>Bacillati</taxon>
        <taxon>Cyanobacteriota</taxon>
        <taxon>Cyanophyceae</taxon>
        <taxon>Synechococcales</taxon>
        <taxon>Merismopediaceae</taxon>
        <taxon>Synechocystis</taxon>
    </lineage>
</organism>
<comment type="caution">
    <text evidence="2">The sequence shown here is derived from an EMBL/GenBank/DDBJ whole genome shotgun (WGS) entry which is preliminary data.</text>
</comment>
<protein>
    <submittedName>
        <fullName evidence="2">NCS2 family permease</fullName>
    </submittedName>
</protein>
<sequence length="535" mass="56938">MTALAIAPRWFVKQDIDGFFGLAVNNLVQILVIVGLTQSVLQFPPTLIYGRILPSIAISLIVGNFYYSWLAYHQGKREGRDDITALPYGINTVSLFAYVFLVMLPVRLLAIGSGASSEAAAELSWQAGLVACFGSGLIELAGAWGADWLRRYTPRAALLSTLAGIALTFIALGFFLRTYAHPLVGILPLGVILLSYFGKVTFRLPGLKLAIPGGLMAIVLGTILAWATGLVTWDAQQVETAIAPLGIYLPSLDLASLWEAKGVLVSYFSIILPMGLFNLVGSLQNLESAAAAGDDYPTAPCLAVNGLGTIVAALFGSCFPTTIYIGHPGCKDMGARIGYSWLNGLVMAVLCLTGSLSLLVYLIPIDSAMAIVLWIGIIIVSQSFSATPVNHYPAVVVGLLPGIAAWGALVAKNSLRVAGLGTPDNPITPELVPAFQQADLFITGAFALEQGVIFSAMILAAMTVYIIEQKFGLAALWAIAAGVLSWLGLMHSYRWTGADTFMALGWGAGASWAVSYFLLALLLIYVQWTNPKQEN</sequence>
<feature type="transmembrane region" description="Helical" evidence="1">
    <location>
        <begin position="123"/>
        <end position="144"/>
    </location>
</feature>
<dbReference type="Proteomes" id="UP000658720">
    <property type="component" value="Unassembled WGS sequence"/>
</dbReference>
<feature type="transmembrane region" description="Helical" evidence="1">
    <location>
        <begin position="182"/>
        <end position="202"/>
    </location>
</feature>
<feature type="transmembrane region" description="Helical" evidence="1">
    <location>
        <begin position="303"/>
        <end position="325"/>
    </location>
</feature>
<dbReference type="RefSeq" id="WP_194019435.1">
    <property type="nucleotide sequence ID" value="NZ_JADEVV010000016.1"/>
</dbReference>
<accession>A0ABR9VQN0</accession>
<keyword evidence="1" id="KW-1133">Transmembrane helix</keyword>
<dbReference type="PANTHER" id="PTHR31610">
    <property type="entry name" value="SLR0360 PROTEIN"/>
    <property type="match status" value="1"/>
</dbReference>
<proteinExistence type="predicted"/>
<keyword evidence="1" id="KW-0812">Transmembrane</keyword>
<keyword evidence="3" id="KW-1185">Reference proteome</keyword>
<reference evidence="2 3" key="1">
    <citation type="submission" date="2020-10" db="EMBL/GenBank/DDBJ databases">
        <authorList>
            <person name="Castelo-Branco R."/>
            <person name="Eusebio N."/>
            <person name="Adriana R."/>
            <person name="Vieira A."/>
            <person name="Brugerolle De Fraissinette N."/>
            <person name="Rezende De Castro R."/>
            <person name="Schneider M.P."/>
            <person name="Vasconcelos V."/>
            <person name="Leao P.N."/>
        </authorList>
    </citation>
    <scope>NUCLEOTIDE SEQUENCE [LARGE SCALE GENOMIC DNA]</scope>
    <source>
        <strain evidence="2 3">LEGE 00031</strain>
    </source>
</reference>
<feature type="transmembrane region" description="Helical" evidence="1">
    <location>
        <begin position="47"/>
        <end position="67"/>
    </location>
</feature>
<feature type="transmembrane region" description="Helical" evidence="1">
    <location>
        <begin position="88"/>
        <end position="111"/>
    </location>
</feature>
<evidence type="ECO:0000313" key="3">
    <source>
        <dbReference type="Proteomes" id="UP000658720"/>
    </source>
</evidence>
<feature type="transmembrane region" description="Helical" evidence="1">
    <location>
        <begin position="337"/>
        <end position="355"/>
    </location>
</feature>
<evidence type="ECO:0000313" key="2">
    <source>
        <dbReference type="EMBL" id="MBE9253654.1"/>
    </source>
</evidence>
<evidence type="ECO:0000256" key="1">
    <source>
        <dbReference type="SAM" id="Phobius"/>
    </source>
</evidence>
<feature type="transmembrane region" description="Helical" evidence="1">
    <location>
        <begin position="265"/>
        <end position="283"/>
    </location>
</feature>
<dbReference type="PANTHER" id="PTHR31610:SF0">
    <property type="entry name" value="SLC26A_SULP TRANSPORTER DOMAIN-CONTAINING PROTEIN"/>
    <property type="match status" value="1"/>
</dbReference>
<feature type="transmembrane region" description="Helical" evidence="1">
    <location>
        <begin position="19"/>
        <end position="41"/>
    </location>
</feature>
<dbReference type="EMBL" id="JADEVV010000016">
    <property type="protein sequence ID" value="MBE9253654.1"/>
    <property type="molecule type" value="Genomic_DNA"/>
</dbReference>
<feature type="transmembrane region" description="Helical" evidence="1">
    <location>
        <begin position="156"/>
        <end position="176"/>
    </location>
</feature>
<feature type="transmembrane region" description="Helical" evidence="1">
    <location>
        <begin position="209"/>
        <end position="229"/>
    </location>
</feature>
<gene>
    <name evidence="2" type="ORF">IQ217_07260</name>
</gene>
<feature type="transmembrane region" description="Helical" evidence="1">
    <location>
        <begin position="471"/>
        <end position="489"/>
    </location>
</feature>
<name>A0ABR9VQN0_9SYNC</name>
<feature type="transmembrane region" description="Helical" evidence="1">
    <location>
        <begin position="501"/>
        <end position="526"/>
    </location>
</feature>
<feature type="transmembrane region" description="Helical" evidence="1">
    <location>
        <begin position="440"/>
        <end position="464"/>
    </location>
</feature>
<keyword evidence="1" id="KW-0472">Membrane</keyword>